<keyword evidence="1" id="KW-0472">Membrane</keyword>
<name>A0A4R6M495_9GAMM</name>
<dbReference type="EMBL" id="SNXC01000017">
    <property type="protein sequence ID" value="TDO95320.1"/>
    <property type="molecule type" value="Genomic_DNA"/>
</dbReference>
<keyword evidence="1" id="KW-0812">Transmembrane</keyword>
<comment type="caution">
    <text evidence="2">The sequence shown here is derived from an EMBL/GenBank/DDBJ whole genome shotgun (WGS) entry which is preliminary data.</text>
</comment>
<evidence type="ECO:0000313" key="2">
    <source>
        <dbReference type="EMBL" id="TDO95320.1"/>
    </source>
</evidence>
<evidence type="ECO:0000313" key="3">
    <source>
        <dbReference type="Proteomes" id="UP000294656"/>
    </source>
</evidence>
<feature type="transmembrane region" description="Helical" evidence="1">
    <location>
        <begin position="49"/>
        <end position="68"/>
    </location>
</feature>
<evidence type="ECO:0000256" key="1">
    <source>
        <dbReference type="SAM" id="Phobius"/>
    </source>
</evidence>
<organism evidence="2 3">
    <name type="scientific">Marinomonas balearica</name>
    <dbReference type="NCBI Taxonomy" id="491947"/>
    <lineage>
        <taxon>Bacteria</taxon>
        <taxon>Pseudomonadati</taxon>
        <taxon>Pseudomonadota</taxon>
        <taxon>Gammaproteobacteria</taxon>
        <taxon>Oceanospirillales</taxon>
        <taxon>Oceanospirillaceae</taxon>
        <taxon>Marinomonas</taxon>
    </lineage>
</organism>
<keyword evidence="3" id="KW-1185">Reference proteome</keyword>
<keyword evidence="1" id="KW-1133">Transmembrane helix</keyword>
<reference evidence="2 3" key="1">
    <citation type="submission" date="2019-03" db="EMBL/GenBank/DDBJ databases">
        <title>Genomic Encyclopedia of Type Strains, Phase III (KMG-III): the genomes of soil and plant-associated and newly described type strains.</title>
        <authorList>
            <person name="Whitman W."/>
        </authorList>
    </citation>
    <scope>NUCLEOTIDE SEQUENCE [LARGE SCALE GENOMIC DNA]</scope>
    <source>
        <strain evidence="2 3">CECT 7378</strain>
    </source>
</reference>
<dbReference type="OrthoDB" id="9774608at2"/>
<evidence type="ECO:0008006" key="4">
    <source>
        <dbReference type="Google" id="ProtNLM"/>
    </source>
</evidence>
<protein>
    <recommendedName>
        <fullName evidence="4">IS5 family transposase</fullName>
    </recommendedName>
</protein>
<dbReference type="AlphaFoldDB" id="A0A4R6M495"/>
<gene>
    <name evidence="2" type="ORF">DFP79_3561</name>
</gene>
<accession>A0A4R6M495</accession>
<dbReference type="Proteomes" id="UP000294656">
    <property type="component" value="Unassembled WGS sequence"/>
</dbReference>
<proteinExistence type="predicted"/>
<sequence length="80" mass="9568">MDQLSFSDAEHNCKRKQTKRERFLLEMDKVIPWKRLEGLISPHYPNFTTLNGVVFFALFFVSHFHGLFKQYLNEGRDLSF</sequence>